<dbReference type="OrthoDB" id="3538998at2759"/>
<proteinExistence type="predicted"/>
<keyword evidence="2" id="KW-1185">Reference proteome</keyword>
<dbReference type="InParanoid" id="A0A2J6TAS7"/>
<organism evidence="1 2">
    <name type="scientific">Hyaloscypha bicolor E</name>
    <dbReference type="NCBI Taxonomy" id="1095630"/>
    <lineage>
        <taxon>Eukaryota</taxon>
        <taxon>Fungi</taxon>
        <taxon>Dikarya</taxon>
        <taxon>Ascomycota</taxon>
        <taxon>Pezizomycotina</taxon>
        <taxon>Leotiomycetes</taxon>
        <taxon>Helotiales</taxon>
        <taxon>Hyaloscyphaceae</taxon>
        <taxon>Hyaloscypha</taxon>
        <taxon>Hyaloscypha bicolor</taxon>
    </lineage>
</organism>
<dbReference type="AlphaFoldDB" id="A0A2J6TAS7"/>
<accession>A0A2J6TAS7</accession>
<dbReference type="Proteomes" id="UP000235371">
    <property type="component" value="Unassembled WGS sequence"/>
</dbReference>
<dbReference type="EMBL" id="KZ613791">
    <property type="protein sequence ID" value="PMD60140.1"/>
    <property type="molecule type" value="Genomic_DNA"/>
</dbReference>
<dbReference type="RefSeq" id="XP_024737044.1">
    <property type="nucleotide sequence ID" value="XM_024888544.1"/>
</dbReference>
<sequence length="277" mass="28781">MNRPGAGEQFQGTKAIDGFKAAETCQSNCENEEKICRCCADSSAMSTFINTCPATNPADIYFFPVLGYNHLISAECTSSLGPKPSCSSAPYNFTISPGSGSNDQFFNAATIPKNRTNPLTNNPGGLATPISGAVFTWSLYEGGVTTANTTVTSWTGAGATTLGASAGSVTNVSGTSGTLGASSIASATPTTSTKSSGWKNFPSVGLLFLGVVFGHVKTDRAGRSEYSPACSPLDRKIFTPLACPVLQIYVRNKIISPNSPAVNSDRRFNQIPGFPAA</sequence>
<gene>
    <name evidence="1" type="ORF">K444DRAFT_722048</name>
</gene>
<protein>
    <submittedName>
        <fullName evidence="1">Uncharacterized protein</fullName>
    </submittedName>
</protein>
<name>A0A2J6TAS7_9HELO</name>
<evidence type="ECO:0000313" key="2">
    <source>
        <dbReference type="Proteomes" id="UP000235371"/>
    </source>
</evidence>
<dbReference type="GeneID" id="36596620"/>
<evidence type="ECO:0000313" key="1">
    <source>
        <dbReference type="EMBL" id="PMD60140.1"/>
    </source>
</evidence>
<reference evidence="1 2" key="1">
    <citation type="submission" date="2016-04" db="EMBL/GenBank/DDBJ databases">
        <title>A degradative enzymes factory behind the ericoid mycorrhizal symbiosis.</title>
        <authorList>
            <consortium name="DOE Joint Genome Institute"/>
            <person name="Martino E."/>
            <person name="Morin E."/>
            <person name="Grelet G."/>
            <person name="Kuo A."/>
            <person name="Kohler A."/>
            <person name="Daghino S."/>
            <person name="Barry K."/>
            <person name="Choi C."/>
            <person name="Cichocki N."/>
            <person name="Clum A."/>
            <person name="Copeland A."/>
            <person name="Hainaut M."/>
            <person name="Haridas S."/>
            <person name="Labutti K."/>
            <person name="Lindquist E."/>
            <person name="Lipzen A."/>
            <person name="Khouja H.-R."/>
            <person name="Murat C."/>
            <person name="Ohm R."/>
            <person name="Olson A."/>
            <person name="Spatafora J."/>
            <person name="Veneault-Fourrey C."/>
            <person name="Henrissat B."/>
            <person name="Grigoriev I."/>
            <person name="Martin F."/>
            <person name="Perotto S."/>
        </authorList>
    </citation>
    <scope>NUCLEOTIDE SEQUENCE [LARGE SCALE GENOMIC DNA]</scope>
    <source>
        <strain evidence="1 2">E</strain>
    </source>
</reference>